<evidence type="ECO:0000259" key="1">
    <source>
        <dbReference type="Pfam" id="PF13963"/>
    </source>
</evidence>
<gene>
    <name evidence="2" type="ORF">U9M48_013029</name>
</gene>
<organism evidence="2 3">
    <name type="scientific">Paspalum notatum var. saurae</name>
    <dbReference type="NCBI Taxonomy" id="547442"/>
    <lineage>
        <taxon>Eukaryota</taxon>
        <taxon>Viridiplantae</taxon>
        <taxon>Streptophyta</taxon>
        <taxon>Embryophyta</taxon>
        <taxon>Tracheophyta</taxon>
        <taxon>Spermatophyta</taxon>
        <taxon>Magnoliopsida</taxon>
        <taxon>Liliopsida</taxon>
        <taxon>Poales</taxon>
        <taxon>Poaceae</taxon>
        <taxon>PACMAD clade</taxon>
        <taxon>Panicoideae</taxon>
        <taxon>Andropogonodae</taxon>
        <taxon>Paspaleae</taxon>
        <taxon>Paspalinae</taxon>
        <taxon>Paspalum</taxon>
    </lineage>
</organism>
<name>A0AAQ3T0U7_PASNO</name>
<dbReference type="EMBL" id="CP144747">
    <property type="protein sequence ID" value="WVZ63392.1"/>
    <property type="molecule type" value="Genomic_DNA"/>
</dbReference>
<dbReference type="Proteomes" id="UP001341281">
    <property type="component" value="Chromosome 03"/>
</dbReference>
<dbReference type="InterPro" id="IPR029480">
    <property type="entry name" value="Transpos_assoc"/>
</dbReference>
<keyword evidence="3" id="KW-1185">Reference proteome</keyword>
<evidence type="ECO:0000313" key="3">
    <source>
        <dbReference type="Proteomes" id="UP001341281"/>
    </source>
</evidence>
<dbReference type="PANTHER" id="PTHR10775:SF182">
    <property type="entry name" value="TRANSPOSON, EN_SPM-LIKE, TRANSPOSASE-ASSOCIATED DOMAIN PROTEIN-RELATED"/>
    <property type="match status" value="1"/>
</dbReference>
<sequence>MLCVLRARVSADPLRLSGWPLPLVSIGSLSQSLCAQWIASVFTTVRVGSFPISVPLEPSGSIIMDMETVKNLLRCPKGSANYVAGVKGFVDFAFKDKPEDCKICCPCQTCVHTTLQPSDEMFAHLVCNGILESYDQWDFHGDPSVQETSNQQPNSHSDESLVNIGQLIQDSIGHLYDDTCMADGDAPVKGPNLEAQKFYKLLEDSKKPLWTGCELTELTLFVLLFNVKSMNKWSDKSFGDLLEVLHMAIPNGKELPKNFYESKKLISKFSLGYENIDACPNNCQLYWKEKKDDDFCPTCKASRWKDREPESILTKKERRKATPCKVLRYFPIKESLKRQFMCKETAAVLRWHDEERVKDDVLRHPADAPAWKRFDEKFPVFASESRNLRFWIGY</sequence>
<protein>
    <recommendedName>
        <fullName evidence="1">Transposase-associated domain-containing protein</fullName>
    </recommendedName>
</protein>
<dbReference type="InterPro" id="IPR004242">
    <property type="entry name" value="Transposase_21"/>
</dbReference>
<reference evidence="2 3" key="1">
    <citation type="submission" date="2024-02" db="EMBL/GenBank/DDBJ databases">
        <title>High-quality chromosome-scale genome assembly of Pensacola bahiagrass (Paspalum notatum Flugge var. saurae).</title>
        <authorList>
            <person name="Vega J.M."/>
            <person name="Podio M."/>
            <person name="Orjuela J."/>
            <person name="Siena L.A."/>
            <person name="Pessino S.C."/>
            <person name="Combes M.C."/>
            <person name="Mariac C."/>
            <person name="Albertini E."/>
            <person name="Pupilli F."/>
            <person name="Ortiz J.P.A."/>
            <person name="Leblanc O."/>
        </authorList>
    </citation>
    <scope>NUCLEOTIDE SEQUENCE [LARGE SCALE GENOMIC DNA]</scope>
    <source>
        <strain evidence="2">R1</strain>
        <tissue evidence="2">Leaf</tissue>
    </source>
</reference>
<dbReference type="Pfam" id="PF13963">
    <property type="entry name" value="Transpos_assoc"/>
    <property type="match status" value="1"/>
</dbReference>
<accession>A0AAQ3T0U7</accession>
<dbReference type="PANTHER" id="PTHR10775">
    <property type="entry name" value="OS08G0208400 PROTEIN"/>
    <property type="match status" value="1"/>
</dbReference>
<proteinExistence type="predicted"/>
<dbReference type="AlphaFoldDB" id="A0AAQ3T0U7"/>
<feature type="domain" description="Transposase-associated" evidence="1">
    <location>
        <begin position="76"/>
        <end position="141"/>
    </location>
</feature>
<dbReference type="Pfam" id="PF02992">
    <property type="entry name" value="Transposase_21"/>
    <property type="match status" value="1"/>
</dbReference>
<evidence type="ECO:0000313" key="2">
    <source>
        <dbReference type="EMBL" id="WVZ63392.1"/>
    </source>
</evidence>